<comment type="caution">
    <text evidence="2">The sequence shown here is derived from an EMBL/GenBank/DDBJ whole genome shotgun (WGS) entry which is preliminary data.</text>
</comment>
<evidence type="ECO:0000313" key="2">
    <source>
        <dbReference type="EMBL" id="RYR40704.1"/>
    </source>
</evidence>
<dbReference type="CDD" id="cd22160">
    <property type="entry name" value="F-box_AtFBL13-like"/>
    <property type="match status" value="2"/>
</dbReference>
<gene>
    <name evidence="2" type="ORF">Ahy_A09g046441</name>
</gene>
<accession>A0A445BPT9</accession>
<dbReference type="SMART" id="SM00256">
    <property type="entry name" value="FBOX"/>
    <property type="match status" value="2"/>
</dbReference>
<dbReference type="InterPro" id="IPR001810">
    <property type="entry name" value="F-box_dom"/>
</dbReference>
<dbReference type="SUPFAM" id="SSF81383">
    <property type="entry name" value="F-box domain"/>
    <property type="match status" value="2"/>
</dbReference>
<dbReference type="SMART" id="SM00579">
    <property type="entry name" value="FBD"/>
    <property type="match status" value="2"/>
</dbReference>
<dbReference type="PROSITE" id="PS50181">
    <property type="entry name" value="FBOX"/>
    <property type="match status" value="1"/>
</dbReference>
<dbReference type="InterPro" id="IPR032675">
    <property type="entry name" value="LRR_dom_sf"/>
</dbReference>
<feature type="domain" description="F-box" evidence="1">
    <location>
        <begin position="434"/>
        <end position="488"/>
    </location>
</feature>
<protein>
    <recommendedName>
        <fullName evidence="1">F-box domain-containing protein</fullName>
    </recommendedName>
</protein>
<dbReference type="PANTHER" id="PTHR31900">
    <property type="entry name" value="F-BOX/RNI SUPERFAMILY PROTEIN-RELATED"/>
    <property type="match status" value="1"/>
</dbReference>
<dbReference type="InterPro" id="IPR036047">
    <property type="entry name" value="F-box-like_dom_sf"/>
</dbReference>
<proteinExistence type="predicted"/>
<evidence type="ECO:0000259" key="1">
    <source>
        <dbReference type="PROSITE" id="PS50181"/>
    </source>
</evidence>
<evidence type="ECO:0000313" key="3">
    <source>
        <dbReference type="Proteomes" id="UP000289738"/>
    </source>
</evidence>
<dbReference type="Pfam" id="PF24758">
    <property type="entry name" value="LRR_At5g56370"/>
    <property type="match status" value="2"/>
</dbReference>
<dbReference type="InterPro" id="IPR050232">
    <property type="entry name" value="FBL13/AtMIF1-like"/>
</dbReference>
<dbReference type="SUPFAM" id="SSF52047">
    <property type="entry name" value="RNI-like"/>
    <property type="match status" value="2"/>
</dbReference>
<dbReference type="Pfam" id="PF00646">
    <property type="entry name" value="F-box"/>
    <property type="match status" value="2"/>
</dbReference>
<dbReference type="Gene3D" id="3.80.10.10">
    <property type="entry name" value="Ribonuclease Inhibitor"/>
    <property type="match status" value="2"/>
</dbReference>
<dbReference type="InterPro" id="IPR053781">
    <property type="entry name" value="F-box_AtFBL13-like"/>
</dbReference>
<dbReference type="InterPro" id="IPR055411">
    <property type="entry name" value="LRR_FXL15/At3g58940/PEG3-like"/>
</dbReference>
<dbReference type="EMBL" id="SDMP01000009">
    <property type="protein sequence ID" value="RYR40704.1"/>
    <property type="molecule type" value="Genomic_DNA"/>
</dbReference>
<organism evidence="2 3">
    <name type="scientific">Arachis hypogaea</name>
    <name type="common">Peanut</name>
    <dbReference type="NCBI Taxonomy" id="3818"/>
    <lineage>
        <taxon>Eukaryota</taxon>
        <taxon>Viridiplantae</taxon>
        <taxon>Streptophyta</taxon>
        <taxon>Embryophyta</taxon>
        <taxon>Tracheophyta</taxon>
        <taxon>Spermatophyta</taxon>
        <taxon>Magnoliopsida</taxon>
        <taxon>eudicotyledons</taxon>
        <taxon>Gunneridae</taxon>
        <taxon>Pentapetalae</taxon>
        <taxon>rosids</taxon>
        <taxon>fabids</taxon>
        <taxon>Fabales</taxon>
        <taxon>Fabaceae</taxon>
        <taxon>Papilionoideae</taxon>
        <taxon>50 kb inversion clade</taxon>
        <taxon>dalbergioids sensu lato</taxon>
        <taxon>Dalbergieae</taxon>
        <taxon>Pterocarpus clade</taxon>
        <taxon>Arachis</taxon>
    </lineage>
</organism>
<dbReference type="InterPro" id="IPR006566">
    <property type="entry name" value="FBD"/>
</dbReference>
<keyword evidence="3" id="KW-1185">Reference proteome</keyword>
<dbReference type="Gene3D" id="1.20.1280.50">
    <property type="match status" value="1"/>
</dbReference>
<dbReference type="Pfam" id="PF08387">
    <property type="entry name" value="FBD"/>
    <property type="match status" value="2"/>
</dbReference>
<dbReference type="AlphaFoldDB" id="A0A445BPT9"/>
<name>A0A445BPT9_ARAHY</name>
<dbReference type="PANTHER" id="PTHR31900:SF34">
    <property type="entry name" value="EMB|CAB62440.1-RELATED"/>
    <property type="match status" value="1"/>
</dbReference>
<sequence length="864" mass="99565">MDRISYLPNTIICDILSYLPTKQAVSTSILCHSWRHVWKDLQVLDIDDRPFGSSGKASFDSFVNAILAQRNADSYPIEKFRLTCEKFEEDPIPTWLNAVIGPHLQELYLSLNVMFGTSMPKAIFTCTSLKSLVLKRDISLDYGPEFPDVYLPSLKNLELDIAHVNNKLLSGCPVLENLKLILLDMAPERYVYTPTIQMPQTLKSLTFEDYSIMWEEINHRVIDTPSLEYLYLKIVTSGVVELQVSASYFPNMVEAHLDIEEEQSHLDIHGEPVEHVCLVPMLLQALRETKLLALKPYTTRCLFSAPAFKFPEFHRLLNLELDVPFFNTNFLLNFLHSCHVLEALVIRICKEVYVRTMDYNGPTPPTMVPSCVTSHLKSFEFREYQDAADEREFIAYLLKGGLVLKTVTIHLKSDFDLVTKYNIVKGLSAIPRGSTICHLLPNSILCDILSYLPTKEAISTGIISRRWRHVWKDLQVLDIEDIPFWSPRGYLFDPYVTAILSQRSADYPIKKFRLTPSRSSEDLILTWLDAVIGPHLQELYLRIGLMRAIKLPESIFTCVLLKSLVLRHGIYLDNYPEFPNVYLPSLKNLHLDPVDVDPSKLLSGCPVLENLKLILQKTTREGSYVYAPTIQMPRTLKSLTFEDYTSLMEEINVREIYTPFLEYLRVRTVASPKLQVSVINFPNMVEAHLDFYHERVEHGAWVPKLFQALRETKLLTLEYETTQCLFSAPAFEFPEFHRLLKLEVDLPCFNTNFLLNFLHNCHVLEALVIHILRGHYSHPEEEYNGPTPPTMVPNCVTSHLKSFEFREYQDTADEHEFIAYLLQRGLVLKNLTIHLESNLDQETKYNIVKGLSAIPRLRKPNHQP</sequence>
<dbReference type="Proteomes" id="UP000289738">
    <property type="component" value="Chromosome A09"/>
</dbReference>
<reference evidence="2 3" key="1">
    <citation type="submission" date="2019-01" db="EMBL/GenBank/DDBJ databases">
        <title>Sequencing of cultivated peanut Arachis hypogaea provides insights into genome evolution and oil improvement.</title>
        <authorList>
            <person name="Chen X."/>
        </authorList>
    </citation>
    <scope>NUCLEOTIDE SEQUENCE [LARGE SCALE GENOMIC DNA]</scope>
    <source>
        <strain evidence="3">cv. Fuhuasheng</strain>
        <tissue evidence="2">Leaves</tissue>
    </source>
</reference>